<dbReference type="GO" id="GO:0016491">
    <property type="term" value="F:oxidoreductase activity"/>
    <property type="evidence" value="ECO:0007669"/>
    <property type="project" value="UniProtKB-KW"/>
</dbReference>
<feature type="transmembrane region" description="Helical" evidence="8">
    <location>
        <begin position="103"/>
        <end position="126"/>
    </location>
</feature>
<keyword evidence="3" id="KW-0813">Transport</keyword>
<proteinExistence type="inferred from homology"/>
<feature type="transmembrane region" description="Helical" evidence="8">
    <location>
        <begin position="76"/>
        <end position="97"/>
    </location>
</feature>
<comment type="similarity">
    <text evidence="2 7">Belongs to the complex I subunit 3 family.</text>
</comment>
<evidence type="ECO:0000256" key="7">
    <source>
        <dbReference type="RuleBase" id="RU003639"/>
    </source>
</evidence>
<dbReference type="InterPro" id="IPR038430">
    <property type="entry name" value="NDAH_ubi_oxred_su3_sf"/>
</dbReference>
<comment type="catalytic activity">
    <reaction evidence="7">
        <text>a quinone + NADH + 5 H(+)(in) = a quinol + NAD(+) + 4 H(+)(out)</text>
        <dbReference type="Rhea" id="RHEA:57888"/>
        <dbReference type="ChEBI" id="CHEBI:15378"/>
        <dbReference type="ChEBI" id="CHEBI:24646"/>
        <dbReference type="ChEBI" id="CHEBI:57540"/>
        <dbReference type="ChEBI" id="CHEBI:57945"/>
        <dbReference type="ChEBI" id="CHEBI:132124"/>
    </reaction>
</comment>
<accession>A0A378X2V3</accession>
<evidence type="ECO:0000256" key="3">
    <source>
        <dbReference type="ARBA" id="ARBA00022448"/>
    </source>
</evidence>
<keyword evidence="4 7" id="KW-0812">Transmembrane</keyword>
<keyword evidence="7" id="KW-0520">NAD</keyword>
<dbReference type="Proteomes" id="UP000255082">
    <property type="component" value="Unassembled WGS sequence"/>
</dbReference>
<dbReference type="AlphaFoldDB" id="A0A378X2V3"/>
<feature type="transmembrane region" description="Helical" evidence="8">
    <location>
        <begin position="20"/>
        <end position="42"/>
    </location>
</feature>
<evidence type="ECO:0000256" key="2">
    <source>
        <dbReference type="ARBA" id="ARBA00008472"/>
    </source>
</evidence>
<dbReference type="EC" id="7.1.1.-" evidence="7"/>
<dbReference type="Pfam" id="PF00507">
    <property type="entry name" value="Oxidored_q4"/>
    <property type="match status" value="1"/>
</dbReference>
<keyword evidence="7" id="KW-0874">Quinone</keyword>
<comment type="function">
    <text evidence="7">NDH-1 shuttles electrons from NADH, via FMN and iron-sulfur (Fe-S) centers, to quinones in the respiratory chain.</text>
</comment>
<keyword evidence="5 8" id="KW-1133">Transmembrane helix</keyword>
<dbReference type="GO" id="GO:0008137">
    <property type="term" value="F:NADH dehydrogenase (ubiquinone) activity"/>
    <property type="evidence" value="ECO:0007669"/>
    <property type="project" value="InterPro"/>
</dbReference>
<dbReference type="PANTHER" id="PTHR11058">
    <property type="entry name" value="NADH-UBIQUINONE OXIDOREDUCTASE CHAIN 3"/>
    <property type="match status" value="1"/>
</dbReference>
<dbReference type="GO" id="GO:0030964">
    <property type="term" value="C:NADH dehydrogenase complex"/>
    <property type="evidence" value="ECO:0007669"/>
    <property type="project" value="TreeGrafter"/>
</dbReference>
<evidence type="ECO:0000256" key="4">
    <source>
        <dbReference type="ARBA" id="ARBA00022692"/>
    </source>
</evidence>
<dbReference type="GO" id="GO:0048038">
    <property type="term" value="F:quinone binding"/>
    <property type="evidence" value="ECO:0007669"/>
    <property type="project" value="UniProtKB-KW"/>
</dbReference>
<comment type="subcellular location">
    <subcellularLocation>
        <location evidence="7">Cell membrane</location>
        <topology evidence="7">Multi-pass membrane protein</topology>
    </subcellularLocation>
    <subcellularLocation>
        <location evidence="1">Membrane</location>
    </subcellularLocation>
</comment>
<protein>
    <recommendedName>
        <fullName evidence="7">NADH-quinone oxidoreductase subunit</fullName>
        <ecNumber evidence="7">7.1.1.-</ecNumber>
    </recommendedName>
</protein>
<dbReference type="InterPro" id="IPR000440">
    <property type="entry name" value="NADH_UbQ/plastoQ_OxRdtase_su3"/>
</dbReference>
<dbReference type="Gene3D" id="1.20.58.1610">
    <property type="entry name" value="NADH:ubiquinone/plastoquinone oxidoreductase, chain 3"/>
    <property type="match status" value="1"/>
</dbReference>
<evidence type="ECO:0000256" key="1">
    <source>
        <dbReference type="ARBA" id="ARBA00004370"/>
    </source>
</evidence>
<name>A0A378X2V3_9NOCA</name>
<dbReference type="PANTHER" id="PTHR11058:SF9">
    <property type="entry name" value="NADH-UBIQUINONE OXIDOREDUCTASE CHAIN 3"/>
    <property type="match status" value="1"/>
</dbReference>
<keyword evidence="6 8" id="KW-0472">Membrane</keyword>
<dbReference type="GO" id="GO:0005886">
    <property type="term" value="C:plasma membrane"/>
    <property type="evidence" value="ECO:0007669"/>
    <property type="project" value="UniProtKB-SubCell"/>
</dbReference>
<evidence type="ECO:0000256" key="6">
    <source>
        <dbReference type="ARBA" id="ARBA00023136"/>
    </source>
</evidence>
<organism evidence="9 10">
    <name type="scientific">Nocardia africana</name>
    <dbReference type="NCBI Taxonomy" id="134964"/>
    <lineage>
        <taxon>Bacteria</taxon>
        <taxon>Bacillati</taxon>
        <taxon>Actinomycetota</taxon>
        <taxon>Actinomycetes</taxon>
        <taxon>Mycobacteriales</taxon>
        <taxon>Nocardiaceae</taxon>
        <taxon>Nocardia</taxon>
    </lineage>
</organism>
<evidence type="ECO:0000256" key="5">
    <source>
        <dbReference type="ARBA" id="ARBA00022989"/>
    </source>
</evidence>
<gene>
    <name evidence="9" type="primary">ndhC_2</name>
    <name evidence="9" type="ORF">NCTC13184_06023</name>
</gene>
<reference evidence="9 10" key="1">
    <citation type="submission" date="2018-06" db="EMBL/GenBank/DDBJ databases">
        <authorList>
            <consortium name="Pathogen Informatics"/>
            <person name="Doyle S."/>
        </authorList>
    </citation>
    <scope>NUCLEOTIDE SEQUENCE [LARGE SCALE GENOMIC DNA]</scope>
    <source>
        <strain evidence="9 10">NCTC13184</strain>
    </source>
</reference>
<sequence length="134" mass="14866">MPPKDVARQHRHREAWEEVVVVVNLLVLLGVMGASIAVLHAAARVCRAAPIATEVKPFLSGAAAVEHAVSRYHVRWYAITMVFLAFDMEMAFMYPWAVVVADIGATAVIEMFGFLAVLMIGVLYAWREGALRWV</sequence>
<keyword evidence="9" id="KW-0560">Oxidoreductase</keyword>
<evidence type="ECO:0000313" key="9">
    <source>
        <dbReference type="EMBL" id="SUA47482.1"/>
    </source>
</evidence>
<evidence type="ECO:0000313" key="10">
    <source>
        <dbReference type="Proteomes" id="UP000255082"/>
    </source>
</evidence>
<dbReference type="EMBL" id="UGRU01000001">
    <property type="protein sequence ID" value="SUA47482.1"/>
    <property type="molecule type" value="Genomic_DNA"/>
</dbReference>
<evidence type="ECO:0000256" key="8">
    <source>
        <dbReference type="SAM" id="Phobius"/>
    </source>
</evidence>